<comment type="similarity">
    <text evidence="1">Belongs to the CdaR family.</text>
</comment>
<evidence type="ECO:0000259" key="2">
    <source>
        <dbReference type="Pfam" id="PF05651"/>
    </source>
</evidence>
<feature type="domain" description="PucR C-terminal helix-turn-helix" evidence="3">
    <location>
        <begin position="302"/>
        <end position="358"/>
    </location>
</feature>
<evidence type="ECO:0000256" key="1">
    <source>
        <dbReference type="ARBA" id="ARBA00006754"/>
    </source>
</evidence>
<comment type="caution">
    <text evidence="5">The sequence shown here is derived from an EMBL/GenBank/DDBJ whole genome shotgun (WGS) entry which is preliminary data.</text>
</comment>
<dbReference type="Pfam" id="PF05651">
    <property type="entry name" value="Diacid_rec"/>
    <property type="match status" value="1"/>
</dbReference>
<feature type="domain" description="Putative sugar diacid recognition" evidence="2">
    <location>
        <begin position="5"/>
        <end position="133"/>
    </location>
</feature>
<dbReference type="Proteomes" id="UP001256711">
    <property type="component" value="Unassembled WGS sequence"/>
</dbReference>
<evidence type="ECO:0000313" key="5">
    <source>
        <dbReference type="EMBL" id="MDT2811035.1"/>
    </source>
</evidence>
<gene>
    <name evidence="5" type="ORF">P7H43_11160</name>
</gene>
<dbReference type="EMBL" id="JARQBJ010000005">
    <property type="protein sequence ID" value="MDT2811035.1"/>
    <property type="molecule type" value="Genomic_DNA"/>
</dbReference>
<organism evidence="5 6">
    <name type="scientific">Enterococcus asini</name>
    <dbReference type="NCBI Taxonomy" id="57732"/>
    <lineage>
        <taxon>Bacteria</taxon>
        <taxon>Bacillati</taxon>
        <taxon>Bacillota</taxon>
        <taxon>Bacilli</taxon>
        <taxon>Lactobacillales</taxon>
        <taxon>Enterococcaceae</taxon>
        <taxon>Enterococcus</taxon>
    </lineage>
</organism>
<name>A0AAW8U1T7_9ENTE</name>
<evidence type="ECO:0000259" key="4">
    <source>
        <dbReference type="Pfam" id="PF17853"/>
    </source>
</evidence>
<dbReference type="InterPro" id="IPR051448">
    <property type="entry name" value="CdaR-like_regulators"/>
</dbReference>
<accession>A0AAW8U1T7</accession>
<reference evidence="5" key="1">
    <citation type="submission" date="2023-03" db="EMBL/GenBank/DDBJ databases">
        <authorList>
            <person name="Shen W."/>
            <person name="Cai J."/>
        </authorList>
    </citation>
    <scope>NUCLEOTIDE SEQUENCE</scope>
    <source>
        <strain evidence="5">B226-2</strain>
    </source>
</reference>
<dbReference type="RefSeq" id="WP_311835695.1">
    <property type="nucleotide sequence ID" value="NZ_JARQBJ010000005.1"/>
</dbReference>
<evidence type="ECO:0000313" key="6">
    <source>
        <dbReference type="Proteomes" id="UP001256711"/>
    </source>
</evidence>
<dbReference type="Gene3D" id="1.10.10.2840">
    <property type="entry name" value="PucR C-terminal helix-turn-helix domain"/>
    <property type="match status" value="1"/>
</dbReference>
<dbReference type="InterPro" id="IPR025736">
    <property type="entry name" value="PucR_C-HTH_dom"/>
</dbReference>
<dbReference type="PANTHER" id="PTHR33744:SF16">
    <property type="entry name" value="CARBOHYDRATE DIACID REGULATOR"/>
    <property type="match status" value="1"/>
</dbReference>
<dbReference type="Pfam" id="PF17853">
    <property type="entry name" value="GGDEF_2"/>
    <property type="match status" value="1"/>
</dbReference>
<proteinExistence type="inferred from homology"/>
<dbReference type="InterPro" id="IPR042070">
    <property type="entry name" value="PucR_C-HTH_sf"/>
</dbReference>
<dbReference type="InterPro" id="IPR041522">
    <property type="entry name" value="CdaR_GGDEF"/>
</dbReference>
<feature type="domain" description="CdaR GGDEF-like" evidence="4">
    <location>
        <begin position="144"/>
        <end position="257"/>
    </location>
</feature>
<dbReference type="Pfam" id="PF13556">
    <property type="entry name" value="HTH_30"/>
    <property type="match status" value="1"/>
</dbReference>
<sequence>MENLIDHNLAEQIVYAVKEICGYNINFIDNTGIVYASTDQARVGSFHEIGREVALQKQKIEVYVDDSYTGTKKGINIPIFYDEEVVSIIGISGDPERVRKYGYLAERITNLLIQEKNLQKTSLDEREQMHFLLTSLTQGNNLGSETIKHMLKEHNLALHSSFRVVLFHLNSQDPDINVAFFEQEIKNYFGKETLPLLTYNYPNDYVALINPQLFQELDAAFKQFADMYQGKLRLAVGNRCLLLQCNESYRTARIALATTNYQENYCDFSDLLLEILFAKLSDKQKALYRNKVLGHELKPEELHVLQVYFQCDMSLQKTAERLYIHKNTLQYQLKNIEKKTGHDPRKFREAALLYLALSLNPPQECLD</sequence>
<dbReference type="PANTHER" id="PTHR33744">
    <property type="entry name" value="CARBOHYDRATE DIACID REGULATOR"/>
    <property type="match status" value="1"/>
</dbReference>
<protein>
    <submittedName>
        <fullName evidence="5">Sugar diacid recognition domain-containing protein</fullName>
    </submittedName>
</protein>
<dbReference type="InterPro" id="IPR008599">
    <property type="entry name" value="Diacid_rec"/>
</dbReference>
<dbReference type="AlphaFoldDB" id="A0AAW8U1T7"/>
<evidence type="ECO:0000259" key="3">
    <source>
        <dbReference type="Pfam" id="PF13556"/>
    </source>
</evidence>